<evidence type="ECO:0000313" key="2">
    <source>
        <dbReference type="Proteomes" id="UP000805193"/>
    </source>
</evidence>
<organism evidence="1 2">
    <name type="scientific">Ixodes persulcatus</name>
    <name type="common">Taiga tick</name>
    <dbReference type="NCBI Taxonomy" id="34615"/>
    <lineage>
        <taxon>Eukaryota</taxon>
        <taxon>Metazoa</taxon>
        <taxon>Ecdysozoa</taxon>
        <taxon>Arthropoda</taxon>
        <taxon>Chelicerata</taxon>
        <taxon>Arachnida</taxon>
        <taxon>Acari</taxon>
        <taxon>Parasitiformes</taxon>
        <taxon>Ixodida</taxon>
        <taxon>Ixodoidea</taxon>
        <taxon>Ixodidae</taxon>
        <taxon>Ixodinae</taxon>
        <taxon>Ixodes</taxon>
    </lineage>
</organism>
<comment type="caution">
    <text evidence="1">The sequence shown here is derived from an EMBL/GenBank/DDBJ whole genome shotgun (WGS) entry which is preliminary data.</text>
</comment>
<accession>A0AC60QRS0</accession>
<evidence type="ECO:0000313" key="1">
    <source>
        <dbReference type="EMBL" id="KAG0440997.1"/>
    </source>
</evidence>
<sequence>MRKFAAPSELLDRARRLRLRMITRDTEPFKRMGYSRYFPTTNLYESCYNSCALVSSAGSLLGSRLGSEIGNTGKATLSLTPDESLAERLSPSPADAHQAVLRFNDAPTQGFEQDVGSRTTVRLLNSQLLSRPEFDFFNSPMFRNLTLIAWDPSRQGQSLEQWVKKPDFDLFPGYWLRREVLPEEPFYLLHPDSVWEAWHFLDRENPGPVVRNPPSSGFLEFQTDRSLTCLEQACCFCWACVVGWMRTSLCQSMRLTKRCHYYEVHEDLGCTLGDWHPLAAEKLLALHMAAPEVLDQVFAQGRLPLGGGLGFLCGPRSLEHVERMLALLFPGILGSNPALARFDLDEHRAGLWPCIANA</sequence>
<gene>
    <name evidence="1" type="ORF">HPB47_016081</name>
</gene>
<reference evidence="1 2" key="1">
    <citation type="journal article" date="2020" name="Cell">
        <title>Large-Scale Comparative Analyses of Tick Genomes Elucidate Their Genetic Diversity and Vector Capacities.</title>
        <authorList>
            <consortium name="Tick Genome and Microbiome Consortium (TIGMIC)"/>
            <person name="Jia N."/>
            <person name="Wang J."/>
            <person name="Shi W."/>
            <person name="Du L."/>
            <person name="Sun Y."/>
            <person name="Zhan W."/>
            <person name="Jiang J.F."/>
            <person name="Wang Q."/>
            <person name="Zhang B."/>
            <person name="Ji P."/>
            <person name="Bell-Sakyi L."/>
            <person name="Cui X.M."/>
            <person name="Yuan T.T."/>
            <person name="Jiang B.G."/>
            <person name="Yang W.F."/>
            <person name="Lam T.T."/>
            <person name="Chang Q.C."/>
            <person name="Ding S.J."/>
            <person name="Wang X.J."/>
            <person name="Zhu J.G."/>
            <person name="Ruan X.D."/>
            <person name="Zhao L."/>
            <person name="Wei J.T."/>
            <person name="Ye R.Z."/>
            <person name="Que T.C."/>
            <person name="Du C.H."/>
            <person name="Zhou Y.H."/>
            <person name="Cheng J.X."/>
            <person name="Dai P.F."/>
            <person name="Guo W.B."/>
            <person name="Han X.H."/>
            <person name="Huang E.J."/>
            <person name="Li L.F."/>
            <person name="Wei W."/>
            <person name="Gao Y.C."/>
            <person name="Liu J.Z."/>
            <person name="Shao H.Z."/>
            <person name="Wang X."/>
            <person name="Wang C.C."/>
            <person name="Yang T.C."/>
            <person name="Huo Q.B."/>
            <person name="Li W."/>
            <person name="Chen H.Y."/>
            <person name="Chen S.E."/>
            <person name="Zhou L.G."/>
            <person name="Ni X.B."/>
            <person name="Tian J.H."/>
            <person name="Sheng Y."/>
            <person name="Liu T."/>
            <person name="Pan Y.S."/>
            <person name="Xia L.Y."/>
            <person name="Li J."/>
            <person name="Zhao F."/>
            <person name="Cao W.C."/>
        </authorList>
    </citation>
    <scope>NUCLEOTIDE SEQUENCE [LARGE SCALE GENOMIC DNA]</scope>
    <source>
        <strain evidence="1">Iper-2018</strain>
    </source>
</reference>
<protein>
    <submittedName>
        <fullName evidence="1">Uncharacterized protein</fullName>
    </submittedName>
</protein>
<dbReference type="Proteomes" id="UP000805193">
    <property type="component" value="Unassembled WGS sequence"/>
</dbReference>
<dbReference type="EMBL" id="JABSTQ010004799">
    <property type="protein sequence ID" value="KAG0440997.1"/>
    <property type="molecule type" value="Genomic_DNA"/>
</dbReference>
<keyword evidence="2" id="KW-1185">Reference proteome</keyword>
<proteinExistence type="predicted"/>
<name>A0AC60QRS0_IXOPE</name>